<keyword evidence="1" id="KW-0812">Transmembrane</keyword>
<feature type="transmembrane region" description="Helical" evidence="1">
    <location>
        <begin position="54"/>
        <end position="81"/>
    </location>
</feature>
<evidence type="ECO:0000313" key="3">
    <source>
        <dbReference type="Proteomes" id="UP001519293"/>
    </source>
</evidence>
<gene>
    <name evidence="2" type="ORF">J2Z40_002488</name>
</gene>
<name>A0ABS4RG88_9BACI</name>
<accession>A0ABS4RG88</accession>
<protein>
    <submittedName>
        <fullName evidence="2">Lia operon protein LiaI</fullName>
    </submittedName>
</protein>
<proteinExistence type="predicted"/>
<organism evidence="2 3">
    <name type="scientific">Cytobacillus eiseniae</name>
    <dbReference type="NCBI Taxonomy" id="762947"/>
    <lineage>
        <taxon>Bacteria</taxon>
        <taxon>Bacillati</taxon>
        <taxon>Bacillota</taxon>
        <taxon>Bacilli</taxon>
        <taxon>Bacillales</taxon>
        <taxon>Bacillaceae</taxon>
        <taxon>Cytobacillus</taxon>
    </lineage>
</organism>
<keyword evidence="1" id="KW-1133">Transmembrane helix</keyword>
<dbReference type="RefSeq" id="WP_066391560.1">
    <property type="nucleotide sequence ID" value="NZ_JAGIKZ010000013.1"/>
</dbReference>
<sequence>MKKFGLLLAGGIAALVLLTNLGPMIGLAISVAILYVVFKQFLKEDSMLGKVGWGILGGIVLMGTASNIPAIIGIAAAYILYLVYKKWNDSKTVTFEEKFEENDPFTNFEKQWTELNKKEYI</sequence>
<keyword evidence="1" id="KW-0472">Membrane</keyword>
<evidence type="ECO:0000313" key="2">
    <source>
        <dbReference type="EMBL" id="MBP2241915.1"/>
    </source>
</evidence>
<keyword evidence="3" id="KW-1185">Reference proteome</keyword>
<reference evidence="2 3" key="1">
    <citation type="submission" date="2021-03" db="EMBL/GenBank/DDBJ databases">
        <title>Genomic Encyclopedia of Type Strains, Phase IV (KMG-IV): sequencing the most valuable type-strain genomes for metagenomic binning, comparative biology and taxonomic classification.</title>
        <authorList>
            <person name="Goeker M."/>
        </authorList>
    </citation>
    <scope>NUCLEOTIDE SEQUENCE [LARGE SCALE GENOMIC DNA]</scope>
    <source>
        <strain evidence="2 3">DSM 26675</strain>
    </source>
</reference>
<evidence type="ECO:0000256" key="1">
    <source>
        <dbReference type="SAM" id="Phobius"/>
    </source>
</evidence>
<dbReference type="Proteomes" id="UP001519293">
    <property type="component" value="Unassembled WGS sequence"/>
</dbReference>
<comment type="caution">
    <text evidence="2">The sequence shown here is derived from an EMBL/GenBank/DDBJ whole genome shotgun (WGS) entry which is preliminary data.</text>
</comment>
<dbReference type="EMBL" id="JAGIKZ010000013">
    <property type="protein sequence ID" value="MBP2241915.1"/>
    <property type="molecule type" value="Genomic_DNA"/>
</dbReference>